<reference evidence="1 2" key="1">
    <citation type="journal article" date="2019" name="Commun. Biol.">
        <title>The bagworm genome reveals a unique fibroin gene that provides high tensile strength.</title>
        <authorList>
            <person name="Kono N."/>
            <person name="Nakamura H."/>
            <person name="Ohtoshi R."/>
            <person name="Tomita M."/>
            <person name="Numata K."/>
            <person name="Arakawa K."/>
        </authorList>
    </citation>
    <scope>NUCLEOTIDE SEQUENCE [LARGE SCALE GENOMIC DNA]</scope>
</reference>
<comment type="caution">
    <text evidence="1">The sequence shown here is derived from an EMBL/GenBank/DDBJ whole genome shotgun (WGS) entry which is preliminary data.</text>
</comment>
<gene>
    <name evidence="1" type="ORF">EVAR_41272_1</name>
</gene>
<proteinExistence type="predicted"/>
<organism evidence="1 2">
    <name type="scientific">Eumeta variegata</name>
    <name type="common">Bagworm moth</name>
    <name type="synonym">Eumeta japonica</name>
    <dbReference type="NCBI Taxonomy" id="151549"/>
    <lineage>
        <taxon>Eukaryota</taxon>
        <taxon>Metazoa</taxon>
        <taxon>Ecdysozoa</taxon>
        <taxon>Arthropoda</taxon>
        <taxon>Hexapoda</taxon>
        <taxon>Insecta</taxon>
        <taxon>Pterygota</taxon>
        <taxon>Neoptera</taxon>
        <taxon>Endopterygota</taxon>
        <taxon>Lepidoptera</taxon>
        <taxon>Glossata</taxon>
        <taxon>Ditrysia</taxon>
        <taxon>Tineoidea</taxon>
        <taxon>Psychidae</taxon>
        <taxon>Oiketicinae</taxon>
        <taxon>Eumeta</taxon>
    </lineage>
</organism>
<dbReference type="EMBL" id="BGZK01000776">
    <property type="protein sequence ID" value="GBP59990.1"/>
    <property type="molecule type" value="Genomic_DNA"/>
</dbReference>
<dbReference type="AlphaFoldDB" id="A0A4C1XA99"/>
<keyword evidence="2" id="KW-1185">Reference proteome</keyword>
<name>A0A4C1XA99_EUMVA</name>
<dbReference type="Proteomes" id="UP000299102">
    <property type="component" value="Unassembled WGS sequence"/>
</dbReference>
<evidence type="ECO:0000313" key="2">
    <source>
        <dbReference type="Proteomes" id="UP000299102"/>
    </source>
</evidence>
<sequence>MRRGTESKTGPGVWGRYQNKKCPLRVSGLRSFFRRRHPPLFGICTKPPIHYDTARFPQQTRRPGGGQRSPPRQVSLAIVYFMALRVSVRVGECFSSTEICTFATSGTYRQAPAQRSAYVGGERADGGAQMPYIFLYQDEWTAIRPRLVHTISSQRMNIGLEEKIILYASRFINNSTVETCPSTTTTRLETMNLVFTLPVYVYIQGVVLQSEGGRFESLYTNELMDEFVPAHHTDCNR</sequence>
<evidence type="ECO:0000313" key="1">
    <source>
        <dbReference type="EMBL" id="GBP59990.1"/>
    </source>
</evidence>
<protein>
    <submittedName>
        <fullName evidence="1">Uncharacterized protein</fullName>
    </submittedName>
</protein>
<accession>A0A4C1XA99</accession>